<evidence type="ECO:0000313" key="2">
    <source>
        <dbReference type="EMBL" id="ROR90004.1"/>
    </source>
</evidence>
<sequence>MPEREPLKPPDGPETAAERARRRRRLAEVFGEVLPEQTGDDRGGQDRPGEDDRAADERLRRDVPPHHGPVG</sequence>
<evidence type="ECO:0000256" key="1">
    <source>
        <dbReference type="SAM" id="MobiDB-lite"/>
    </source>
</evidence>
<keyword evidence="3" id="KW-1185">Reference proteome</keyword>
<reference evidence="2 3" key="1">
    <citation type="submission" date="2018-11" db="EMBL/GenBank/DDBJ databases">
        <title>Sequencing the genomes of 1000 actinobacteria strains.</title>
        <authorList>
            <person name="Klenk H.-P."/>
        </authorList>
    </citation>
    <scope>NUCLEOTIDE SEQUENCE [LARGE SCALE GENOMIC DNA]</scope>
    <source>
        <strain evidence="2 3">DSM 12652</strain>
    </source>
</reference>
<name>A0A3N2CRW7_9ACTN</name>
<protein>
    <submittedName>
        <fullName evidence="2">Uncharacterized protein</fullName>
    </submittedName>
</protein>
<evidence type="ECO:0000313" key="3">
    <source>
        <dbReference type="Proteomes" id="UP000281738"/>
    </source>
</evidence>
<dbReference type="Proteomes" id="UP000281738">
    <property type="component" value="Unassembled WGS sequence"/>
</dbReference>
<dbReference type="EMBL" id="RKHO01000001">
    <property type="protein sequence ID" value="ROR90004.1"/>
    <property type="molecule type" value="Genomic_DNA"/>
</dbReference>
<dbReference type="AlphaFoldDB" id="A0A3N2CRW7"/>
<gene>
    <name evidence="2" type="ORF">EDD33_0836</name>
</gene>
<feature type="region of interest" description="Disordered" evidence="1">
    <location>
        <begin position="1"/>
        <end position="71"/>
    </location>
</feature>
<dbReference type="RefSeq" id="WP_123389231.1">
    <property type="nucleotide sequence ID" value="NZ_RKHO01000001.1"/>
</dbReference>
<feature type="compositionally biased region" description="Basic and acidic residues" evidence="1">
    <location>
        <begin position="39"/>
        <end position="65"/>
    </location>
</feature>
<comment type="caution">
    <text evidence="2">The sequence shown here is derived from an EMBL/GenBank/DDBJ whole genome shotgun (WGS) entry which is preliminary data.</text>
</comment>
<accession>A0A3N2CRW7</accession>
<organism evidence="2 3">
    <name type="scientific">Nocardioides aurantiacus</name>
    <dbReference type="NCBI Taxonomy" id="86796"/>
    <lineage>
        <taxon>Bacteria</taxon>
        <taxon>Bacillati</taxon>
        <taxon>Actinomycetota</taxon>
        <taxon>Actinomycetes</taxon>
        <taxon>Propionibacteriales</taxon>
        <taxon>Nocardioidaceae</taxon>
        <taxon>Nocardioides</taxon>
    </lineage>
</organism>
<proteinExistence type="predicted"/>